<dbReference type="PROSITE" id="PS50846">
    <property type="entry name" value="HMA_2"/>
    <property type="match status" value="5"/>
</dbReference>
<dbReference type="InterPro" id="IPR036163">
    <property type="entry name" value="HMA_dom_sf"/>
</dbReference>
<dbReference type="InterPro" id="IPR059000">
    <property type="entry name" value="ATPase_P-type_domA"/>
</dbReference>
<evidence type="ECO:0000259" key="15">
    <source>
        <dbReference type="PROSITE" id="PS50846"/>
    </source>
</evidence>
<keyword evidence="3" id="KW-0813">Transport</keyword>
<dbReference type="NCBIfam" id="TIGR00003">
    <property type="entry name" value="copper ion binding protein"/>
    <property type="match status" value="4"/>
</dbReference>
<dbReference type="GO" id="GO:0043682">
    <property type="term" value="F:P-type divalent copper transporter activity"/>
    <property type="evidence" value="ECO:0007669"/>
    <property type="project" value="TreeGrafter"/>
</dbReference>
<evidence type="ECO:0000256" key="8">
    <source>
        <dbReference type="ARBA" id="ARBA00022840"/>
    </source>
</evidence>
<organism evidence="16 17">
    <name type="scientific">Artemia franciscana</name>
    <name type="common">Brine shrimp</name>
    <name type="synonym">Artemia sanfranciscana</name>
    <dbReference type="NCBI Taxonomy" id="6661"/>
    <lineage>
        <taxon>Eukaryota</taxon>
        <taxon>Metazoa</taxon>
        <taxon>Ecdysozoa</taxon>
        <taxon>Arthropoda</taxon>
        <taxon>Crustacea</taxon>
        <taxon>Branchiopoda</taxon>
        <taxon>Anostraca</taxon>
        <taxon>Artemiidae</taxon>
        <taxon>Artemia</taxon>
    </lineage>
</organism>
<evidence type="ECO:0000256" key="13">
    <source>
        <dbReference type="ARBA" id="ARBA00023136"/>
    </source>
</evidence>
<feature type="transmembrane region" description="Helical" evidence="14">
    <location>
        <begin position="428"/>
        <end position="452"/>
    </location>
</feature>
<keyword evidence="7" id="KW-0406">Ion transport</keyword>
<evidence type="ECO:0000256" key="1">
    <source>
        <dbReference type="ARBA" id="ARBA00004127"/>
    </source>
</evidence>
<dbReference type="GO" id="GO:0005507">
    <property type="term" value="F:copper ion binding"/>
    <property type="evidence" value="ECO:0007669"/>
    <property type="project" value="InterPro"/>
</dbReference>
<evidence type="ECO:0000256" key="3">
    <source>
        <dbReference type="ARBA" id="ARBA00022448"/>
    </source>
</evidence>
<dbReference type="FunFam" id="3.30.70.100:FF:000001">
    <property type="entry name" value="ATPase copper transporting beta"/>
    <property type="match status" value="4"/>
</dbReference>
<dbReference type="Pfam" id="PF00122">
    <property type="entry name" value="E1-E2_ATPase"/>
    <property type="match status" value="2"/>
</dbReference>
<evidence type="ECO:0000256" key="2">
    <source>
        <dbReference type="ARBA" id="ARBA00012517"/>
    </source>
</evidence>
<dbReference type="PANTHER" id="PTHR43520">
    <property type="entry name" value="ATP7, ISOFORM B"/>
    <property type="match status" value="1"/>
</dbReference>
<evidence type="ECO:0000256" key="4">
    <source>
        <dbReference type="ARBA" id="ARBA00022692"/>
    </source>
</evidence>
<keyword evidence="9" id="KW-0460">Magnesium</keyword>
<dbReference type="PANTHER" id="PTHR43520:SF8">
    <property type="entry name" value="P-TYPE CU(+) TRANSPORTER"/>
    <property type="match status" value="1"/>
</dbReference>
<dbReference type="Gene3D" id="2.70.150.10">
    <property type="entry name" value="Calcium-transporting ATPase, cytoplasmic transduction domain A"/>
    <property type="match status" value="2"/>
</dbReference>
<feature type="non-terminal residue" evidence="16">
    <location>
        <position position="1028"/>
    </location>
</feature>
<dbReference type="FunFam" id="3.30.70.100:FF:000049">
    <property type="entry name" value="copper-transporting ATPase 1"/>
    <property type="match status" value="1"/>
</dbReference>
<dbReference type="Gene3D" id="3.30.70.100">
    <property type="match status" value="5"/>
</dbReference>
<protein>
    <recommendedName>
        <fullName evidence="2">P-type Cu(+) transporter</fullName>
        <ecNumber evidence="2">7.2.2.8</ecNumber>
    </recommendedName>
</protein>
<evidence type="ECO:0000256" key="10">
    <source>
        <dbReference type="ARBA" id="ARBA00022967"/>
    </source>
</evidence>
<evidence type="ECO:0000256" key="14">
    <source>
        <dbReference type="SAM" id="Phobius"/>
    </source>
</evidence>
<dbReference type="InterPro" id="IPR023298">
    <property type="entry name" value="ATPase_P-typ_TM_dom_sf"/>
</dbReference>
<feature type="domain" description="HMA" evidence="15">
    <location>
        <begin position="338"/>
        <end position="404"/>
    </location>
</feature>
<sequence>MISDATAIFRIEGMTCQSCVRNIESKLGDTLGIISANVDLSKSRGIFKFEPQLITHQEISNSIDDAGFIASNYIEEVFVTINGMTCMSCVRNIESNLATKKGVVNVSVDLKEGRGKFQYDSNLITSEQICEMIDDMGFEANILTQEVTLSVIGMKCNKCVKKIEDNVADVYGVKDIKVNLNEKTAVVEFDPAKVDGTSITQRIISLGFEAKDLNNFQDVAVLECETSARERAASIESRISTGTNMFSEKIDIGENEFETKSSRCFIHIQGMTCASCVAAIEKHVRKIKGVKSILVALMPGKAEVKYNPSDVKPTTIAESITELGFPSVIGAGDGSSDGEVELKICGMTCASCVHSIESNVMKVKGVLSASVSLGTQKGKFTFKPSVTGPRDIIEHIQNLGFDASLLTASDRSINYLDHKEEIKKWRTAFFISTAFGVPAMIIMMYFMFIMGSPGFHHEDYCCILPGLSFENLALFCLATPVQFIGGRHFYVAAFRALRHGTSNMDVLVMLATTISYIYSCAVVIAAMALQQHTSPMTFFDTPPMLIMFISLGRWLEHIAKGKTSEALAKLISLQATEATLVEIGKEGEILSEKQISVELVHRGDLLKVVPGAKVPVDGKVFSGSSTCDESLITGESMPVLKKKGSLVIGGSINQSGLLIVRTTHIGQDTTLAQIVRLVEEAQTSKAPIQQLADKIAGYFVPVVALLSLATLTGWIIVGYVGLEYLPITEMDMHGFNYTEIVFQYAFRCALTVLAIACPCALGLATPTAVMVGTGVGALNGILIKGAEVLENAHKGKTSEALAKLISLQATEATLVEIGKEGEILSEKQISVELVHRGDLLKVVPGAKVPVDGKVFSGSSTCDESLITGESMPVLKKKGSLVIGGSINQSGLLIVRTTHIGQDTTLAQIVRLVEEAQTSKAPIQQLADKIAGYFVPVVALLSLATLTGWIIVGYVGLEYLPITEMDMHGFNYTEIVFQYAFRCALTVLAIACPCALGLATPTAVMVGTGVGALNGILIKGAEVLENAHK</sequence>
<dbReference type="InterPro" id="IPR017969">
    <property type="entry name" value="Heavy-metal-associated_CS"/>
</dbReference>
<dbReference type="FunFam" id="2.70.150.10:FF:000002">
    <property type="entry name" value="Copper-transporting ATPase 1, putative"/>
    <property type="match status" value="2"/>
</dbReference>
<accession>A0AA88HWV0</accession>
<comment type="subcellular location">
    <subcellularLocation>
        <location evidence="1">Endomembrane system</location>
        <topology evidence="1">Multi-pass membrane protein</topology>
    </subcellularLocation>
</comment>
<dbReference type="PRINTS" id="PR00942">
    <property type="entry name" value="CUATPASEI"/>
</dbReference>
<keyword evidence="11 14" id="KW-1133">Transmembrane helix</keyword>
<dbReference type="GO" id="GO:0006878">
    <property type="term" value="P:intracellular copper ion homeostasis"/>
    <property type="evidence" value="ECO:0007669"/>
    <property type="project" value="TreeGrafter"/>
</dbReference>
<feature type="domain" description="HMA" evidence="15">
    <location>
        <begin position="145"/>
        <end position="211"/>
    </location>
</feature>
<feature type="domain" description="HMA" evidence="15">
    <location>
        <begin position="75"/>
        <end position="141"/>
    </location>
</feature>
<evidence type="ECO:0000256" key="12">
    <source>
        <dbReference type="ARBA" id="ARBA00023008"/>
    </source>
</evidence>
<evidence type="ECO:0000256" key="5">
    <source>
        <dbReference type="ARBA" id="ARBA00022723"/>
    </source>
</evidence>
<keyword evidence="7" id="KW-0187">Copper transport</keyword>
<keyword evidence="5" id="KW-0479">Metal-binding</keyword>
<feature type="transmembrane region" description="Helical" evidence="14">
    <location>
        <begin position="929"/>
        <end position="955"/>
    </location>
</feature>
<keyword evidence="8" id="KW-0067">ATP-binding</keyword>
<keyword evidence="10" id="KW-1278">Translocase</keyword>
<dbReference type="InterPro" id="IPR006122">
    <property type="entry name" value="HMA_Cu_ion-bd"/>
</dbReference>
<dbReference type="CDD" id="cd00371">
    <property type="entry name" value="HMA"/>
    <property type="match status" value="5"/>
</dbReference>
<feature type="transmembrane region" description="Helical" evidence="14">
    <location>
        <begin position="472"/>
        <end position="494"/>
    </location>
</feature>
<keyword evidence="12" id="KW-0186">Copper</keyword>
<evidence type="ECO:0000256" key="6">
    <source>
        <dbReference type="ARBA" id="ARBA00022741"/>
    </source>
</evidence>
<dbReference type="GO" id="GO:0015677">
    <property type="term" value="P:copper ion import"/>
    <property type="evidence" value="ECO:0007669"/>
    <property type="project" value="TreeGrafter"/>
</dbReference>
<proteinExistence type="predicted"/>
<dbReference type="Pfam" id="PF00403">
    <property type="entry name" value="HMA"/>
    <property type="match status" value="5"/>
</dbReference>
<feature type="transmembrane region" description="Helical" evidence="14">
    <location>
        <begin position="975"/>
        <end position="998"/>
    </location>
</feature>
<dbReference type="EMBL" id="JAVRJZ010000010">
    <property type="protein sequence ID" value="KAK2717754.1"/>
    <property type="molecule type" value="Genomic_DNA"/>
</dbReference>
<keyword evidence="6" id="KW-0547">Nucleotide-binding</keyword>
<evidence type="ECO:0000313" key="17">
    <source>
        <dbReference type="Proteomes" id="UP001187531"/>
    </source>
</evidence>
<dbReference type="GO" id="GO:0140581">
    <property type="term" value="F:P-type monovalent copper transporter activity"/>
    <property type="evidence" value="ECO:0007669"/>
    <property type="project" value="UniProtKB-EC"/>
</dbReference>
<dbReference type="AlphaFoldDB" id="A0AA88HWV0"/>
<feature type="transmembrane region" description="Helical" evidence="14">
    <location>
        <begin position="741"/>
        <end position="764"/>
    </location>
</feature>
<dbReference type="GO" id="GO:0005886">
    <property type="term" value="C:plasma membrane"/>
    <property type="evidence" value="ECO:0007669"/>
    <property type="project" value="TreeGrafter"/>
</dbReference>
<reference evidence="16" key="1">
    <citation type="submission" date="2023-07" db="EMBL/GenBank/DDBJ databases">
        <title>Chromosome-level genome assembly of Artemia franciscana.</title>
        <authorList>
            <person name="Jo E."/>
        </authorList>
    </citation>
    <scope>NUCLEOTIDE SEQUENCE</scope>
    <source>
        <tissue evidence="16">Whole body</tissue>
    </source>
</reference>
<dbReference type="PROSITE" id="PS01047">
    <property type="entry name" value="HMA_1"/>
    <property type="match status" value="4"/>
</dbReference>
<evidence type="ECO:0000256" key="7">
    <source>
        <dbReference type="ARBA" id="ARBA00022796"/>
    </source>
</evidence>
<dbReference type="EC" id="7.2.2.8" evidence="2"/>
<dbReference type="GO" id="GO:0005802">
    <property type="term" value="C:trans-Golgi network"/>
    <property type="evidence" value="ECO:0007669"/>
    <property type="project" value="TreeGrafter"/>
</dbReference>
<evidence type="ECO:0000256" key="11">
    <source>
        <dbReference type="ARBA" id="ARBA00022989"/>
    </source>
</evidence>
<dbReference type="SUPFAM" id="SSF81653">
    <property type="entry name" value="Calcium ATPase, transduction domain A"/>
    <property type="match status" value="2"/>
</dbReference>
<dbReference type="GO" id="GO:0005524">
    <property type="term" value="F:ATP binding"/>
    <property type="evidence" value="ECO:0007669"/>
    <property type="project" value="UniProtKB-KW"/>
</dbReference>
<keyword evidence="4 14" id="KW-0812">Transmembrane</keyword>
<feature type="transmembrane region" description="Helical" evidence="14">
    <location>
        <begin position="535"/>
        <end position="555"/>
    </location>
</feature>
<dbReference type="Proteomes" id="UP001187531">
    <property type="component" value="Unassembled WGS sequence"/>
</dbReference>
<dbReference type="InterPro" id="IPR008250">
    <property type="entry name" value="ATPase_P-typ_transduc_dom_A_sf"/>
</dbReference>
<keyword evidence="13 14" id="KW-0472">Membrane</keyword>
<dbReference type="InterPro" id="IPR006121">
    <property type="entry name" value="HMA_dom"/>
</dbReference>
<feature type="domain" description="HMA" evidence="15">
    <location>
        <begin position="5"/>
        <end position="71"/>
    </location>
</feature>
<gene>
    <name evidence="16" type="ORF">QYM36_006522</name>
</gene>
<feature type="domain" description="HMA" evidence="15">
    <location>
        <begin position="262"/>
        <end position="328"/>
    </location>
</feature>
<feature type="transmembrane region" description="Helical" evidence="14">
    <location>
        <begin position="695"/>
        <end position="721"/>
    </location>
</feature>
<evidence type="ECO:0000313" key="16">
    <source>
        <dbReference type="EMBL" id="KAK2717754.1"/>
    </source>
</evidence>
<dbReference type="GO" id="GO:0060003">
    <property type="term" value="P:copper ion export"/>
    <property type="evidence" value="ECO:0007669"/>
    <property type="project" value="TreeGrafter"/>
</dbReference>
<name>A0AA88HWV0_ARTSF</name>
<comment type="caution">
    <text evidence="16">The sequence shown here is derived from an EMBL/GenBank/DDBJ whole genome shotgun (WGS) entry which is preliminary data.</text>
</comment>
<keyword evidence="17" id="KW-1185">Reference proteome</keyword>
<evidence type="ECO:0000256" key="9">
    <source>
        <dbReference type="ARBA" id="ARBA00022842"/>
    </source>
</evidence>
<feature type="transmembrane region" description="Helical" evidence="14">
    <location>
        <begin position="506"/>
        <end position="529"/>
    </location>
</feature>
<dbReference type="SUPFAM" id="SSF55008">
    <property type="entry name" value="HMA, heavy metal-associated domain"/>
    <property type="match status" value="5"/>
</dbReference>
<dbReference type="SUPFAM" id="SSF81665">
    <property type="entry name" value="Calcium ATPase, transmembrane domain M"/>
    <property type="match status" value="2"/>
</dbReference>